<feature type="active site" evidence="13">
    <location>
        <position position="139"/>
    </location>
</feature>
<keyword evidence="4 13" id="KW-0479">Metal-binding</keyword>
<comment type="caution">
    <text evidence="15">The sequence shown here is derived from an EMBL/GenBank/DDBJ whole genome shotgun (WGS) entry which is preliminary data.</text>
</comment>
<comment type="catalytic activity">
    <reaction evidence="12 13">
        <text>Endonucleolytic cleavage at a junction such as a reciprocal single-stranded crossover between two homologous DNA duplexes (Holliday junction).</text>
        <dbReference type="EC" id="3.1.21.10"/>
    </reaction>
</comment>
<accession>A0A498C7L9</accession>
<dbReference type="Gene3D" id="3.30.420.10">
    <property type="entry name" value="Ribonuclease H-like superfamily/Ribonuclease H"/>
    <property type="match status" value="1"/>
</dbReference>
<feature type="active site" evidence="13">
    <location>
        <position position="67"/>
    </location>
</feature>
<keyword evidence="8 13" id="KW-0460">Magnesium</keyword>
<keyword evidence="7 13" id="KW-0378">Hydrolase</keyword>
<comment type="subcellular location">
    <subcellularLocation>
        <location evidence="13">Cytoplasm</location>
    </subcellularLocation>
</comment>
<comment type="subunit">
    <text evidence="13">Homodimer which binds Holliday junction (HJ) DNA. The HJ becomes 2-fold symmetrical on binding to RuvC with unstacked arms; it has a different conformation from HJ DNA in complex with RuvA. In the full resolvosome a probable DNA-RuvA(4)-RuvB(12)-RuvC(2) complex forms which resolves the HJ.</text>
</comment>
<dbReference type="InterPro" id="IPR002176">
    <property type="entry name" value="X-over_junc_endoDNase_RuvC"/>
</dbReference>
<dbReference type="InterPro" id="IPR012337">
    <property type="entry name" value="RNaseH-like_sf"/>
</dbReference>
<evidence type="ECO:0000256" key="10">
    <source>
        <dbReference type="ARBA" id="ARBA00023172"/>
    </source>
</evidence>
<dbReference type="PRINTS" id="PR00696">
    <property type="entry name" value="RSOLVASERUVC"/>
</dbReference>
<keyword evidence="16" id="KW-1185">Reference proteome</keyword>
<dbReference type="OrthoDB" id="9805499at2"/>
<keyword evidence="11 13" id="KW-0234">DNA repair</keyword>
<comment type="function">
    <text evidence="13">The RuvA-RuvB-RuvC complex processes Holliday junction (HJ) DNA during genetic recombination and DNA repair. Endonuclease that resolves HJ intermediates. Cleaves cruciform DNA by making single-stranded nicks across the HJ at symmetrical positions within the homologous arms, yielding a 5'-phosphate and a 3'-hydroxyl group; requires a central core of homology in the junction. The consensus cleavage sequence is 5'-(A/T)TT(C/G)-3'. Cleavage occurs on the 3'-side of the TT dinucleotide at the point of strand exchange. HJ branch migration catalyzed by RuvA-RuvB allows RuvC to scan DNA until it finds its consensus sequence, where it cleaves and resolves the cruciform DNA.</text>
</comment>
<keyword evidence="10 13" id="KW-0233">DNA recombination</keyword>
<evidence type="ECO:0000256" key="6">
    <source>
        <dbReference type="ARBA" id="ARBA00022763"/>
    </source>
</evidence>
<dbReference type="PANTHER" id="PTHR30194:SF3">
    <property type="entry name" value="CROSSOVER JUNCTION ENDODEOXYRIBONUCLEASE RUVC"/>
    <property type="match status" value="1"/>
</dbReference>
<feature type="binding site" evidence="13">
    <location>
        <position position="8"/>
    </location>
    <ligand>
        <name>Mg(2+)</name>
        <dbReference type="ChEBI" id="CHEBI:18420"/>
        <label>1</label>
    </ligand>
</feature>
<evidence type="ECO:0000256" key="3">
    <source>
        <dbReference type="ARBA" id="ARBA00022722"/>
    </source>
</evidence>
<keyword evidence="2 13" id="KW-0963">Cytoplasm</keyword>
<evidence type="ECO:0000256" key="11">
    <source>
        <dbReference type="ARBA" id="ARBA00023204"/>
    </source>
</evidence>
<evidence type="ECO:0000313" key="15">
    <source>
        <dbReference type="EMBL" id="RLK48241.1"/>
    </source>
</evidence>
<dbReference type="InterPro" id="IPR036397">
    <property type="entry name" value="RNaseH_sf"/>
</dbReference>
<evidence type="ECO:0000256" key="4">
    <source>
        <dbReference type="ARBA" id="ARBA00022723"/>
    </source>
</evidence>
<evidence type="ECO:0000256" key="13">
    <source>
        <dbReference type="HAMAP-Rule" id="MF_00034"/>
    </source>
</evidence>
<dbReference type="HAMAP" id="MF_00034">
    <property type="entry name" value="RuvC"/>
    <property type="match status" value="1"/>
</dbReference>
<dbReference type="EC" id="3.1.21.10" evidence="13 14"/>
<sequence>MPRILGIDPGSRITGFGVVEGSGNQLRHIASGCLRLPTGAFPERLRVLYRALTEVIAEHRPEAAVVEQVFVSRNPDSALKLGQARGAAICACVNAGLPVAEYTPGEIKQALVGHGRAGKAQVGYMVRMLLRLDTTPAEDAGDALAAAMCHLHQADVRARLTRAGA</sequence>
<dbReference type="NCBIfam" id="TIGR00228">
    <property type="entry name" value="ruvC"/>
    <property type="match status" value="1"/>
</dbReference>
<evidence type="ECO:0000256" key="7">
    <source>
        <dbReference type="ARBA" id="ARBA00022801"/>
    </source>
</evidence>
<keyword evidence="3 13" id="KW-0540">Nuclease</keyword>
<comment type="cofactor">
    <cofactor evidence="13">
        <name>Mg(2+)</name>
        <dbReference type="ChEBI" id="CHEBI:18420"/>
    </cofactor>
    <text evidence="13">Binds 2 Mg(2+) ion per subunit.</text>
</comment>
<dbReference type="SUPFAM" id="SSF53098">
    <property type="entry name" value="Ribonuclease H-like"/>
    <property type="match status" value="1"/>
</dbReference>
<dbReference type="EMBL" id="RCDA01000003">
    <property type="protein sequence ID" value="RLK48241.1"/>
    <property type="molecule type" value="Genomic_DNA"/>
</dbReference>
<protein>
    <recommendedName>
        <fullName evidence="13 14">Crossover junction endodeoxyribonuclease RuvC</fullName>
        <ecNumber evidence="13 14">3.1.21.10</ecNumber>
    </recommendedName>
    <alternativeName>
        <fullName evidence="13">Holliday junction nuclease RuvC</fullName>
    </alternativeName>
    <alternativeName>
        <fullName evidence="13">Holliday junction resolvase RuvC</fullName>
    </alternativeName>
</protein>
<dbReference type="GO" id="GO:0006310">
    <property type="term" value="P:DNA recombination"/>
    <property type="evidence" value="ECO:0007669"/>
    <property type="project" value="UniProtKB-UniRule"/>
</dbReference>
<dbReference type="GO" id="GO:0005737">
    <property type="term" value="C:cytoplasm"/>
    <property type="evidence" value="ECO:0007669"/>
    <property type="project" value="UniProtKB-SubCell"/>
</dbReference>
<feature type="active site" evidence="13">
    <location>
        <position position="8"/>
    </location>
</feature>
<reference evidence="15 16" key="1">
    <citation type="submission" date="2018-10" db="EMBL/GenBank/DDBJ databases">
        <title>Genomic Encyclopedia of Type Strains, Phase IV (KMG-IV): sequencing the most valuable type-strain genomes for metagenomic binning, comparative biology and taxonomic classification.</title>
        <authorList>
            <person name="Goeker M."/>
        </authorList>
    </citation>
    <scope>NUCLEOTIDE SEQUENCE [LARGE SCALE GENOMIC DNA]</scope>
    <source>
        <strain evidence="15 16">DSM 12769</strain>
    </source>
</reference>
<comment type="similarity">
    <text evidence="1 13">Belongs to the RuvC family.</text>
</comment>
<keyword evidence="6 13" id="KW-0227">DNA damage</keyword>
<organism evidence="15 16">
    <name type="scientific">Alkalispirillum mobile</name>
    <dbReference type="NCBI Taxonomy" id="85925"/>
    <lineage>
        <taxon>Bacteria</taxon>
        <taxon>Pseudomonadati</taxon>
        <taxon>Pseudomonadota</taxon>
        <taxon>Gammaproteobacteria</taxon>
        <taxon>Chromatiales</taxon>
        <taxon>Ectothiorhodospiraceae</taxon>
        <taxon>Alkalispirillum</taxon>
    </lineage>
</organism>
<keyword evidence="9 13" id="KW-0238">DNA-binding</keyword>
<evidence type="ECO:0000256" key="8">
    <source>
        <dbReference type="ARBA" id="ARBA00022842"/>
    </source>
</evidence>
<proteinExistence type="inferred from homology"/>
<gene>
    <name evidence="13" type="primary">ruvC</name>
    <name evidence="15" type="ORF">DFR31_2120</name>
</gene>
<evidence type="ECO:0000256" key="12">
    <source>
        <dbReference type="ARBA" id="ARBA00029354"/>
    </source>
</evidence>
<dbReference type="RefSeq" id="WP_121442645.1">
    <property type="nucleotide sequence ID" value="NZ_RCDA01000003.1"/>
</dbReference>
<evidence type="ECO:0000256" key="14">
    <source>
        <dbReference type="NCBIfam" id="TIGR00228"/>
    </source>
</evidence>
<dbReference type="Pfam" id="PF02075">
    <property type="entry name" value="RuvC"/>
    <property type="match status" value="1"/>
</dbReference>
<evidence type="ECO:0000256" key="2">
    <source>
        <dbReference type="ARBA" id="ARBA00022490"/>
    </source>
</evidence>
<dbReference type="GO" id="GO:0048476">
    <property type="term" value="C:Holliday junction resolvase complex"/>
    <property type="evidence" value="ECO:0007669"/>
    <property type="project" value="UniProtKB-UniRule"/>
</dbReference>
<dbReference type="GO" id="GO:0008821">
    <property type="term" value="F:crossover junction DNA endonuclease activity"/>
    <property type="evidence" value="ECO:0007669"/>
    <property type="project" value="UniProtKB-UniRule"/>
</dbReference>
<feature type="binding site" evidence="13">
    <location>
        <position position="139"/>
    </location>
    <ligand>
        <name>Mg(2+)</name>
        <dbReference type="ChEBI" id="CHEBI:18420"/>
        <label>1</label>
    </ligand>
</feature>
<dbReference type="AlphaFoldDB" id="A0A498C7L9"/>
<dbReference type="Proteomes" id="UP000275461">
    <property type="component" value="Unassembled WGS sequence"/>
</dbReference>
<name>A0A498C7L9_9GAMM</name>
<evidence type="ECO:0000256" key="1">
    <source>
        <dbReference type="ARBA" id="ARBA00009518"/>
    </source>
</evidence>
<dbReference type="GO" id="GO:0000287">
    <property type="term" value="F:magnesium ion binding"/>
    <property type="evidence" value="ECO:0007669"/>
    <property type="project" value="UniProtKB-UniRule"/>
</dbReference>
<keyword evidence="5 13" id="KW-0255">Endonuclease</keyword>
<evidence type="ECO:0000256" key="9">
    <source>
        <dbReference type="ARBA" id="ARBA00023125"/>
    </source>
</evidence>
<dbReference type="GO" id="GO:0003677">
    <property type="term" value="F:DNA binding"/>
    <property type="evidence" value="ECO:0007669"/>
    <property type="project" value="UniProtKB-KW"/>
</dbReference>
<evidence type="ECO:0000313" key="16">
    <source>
        <dbReference type="Proteomes" id="UP000275461"/>
    </source>
</evidence>
<dbReference type="FunFam" id="3.30.420.10:FF:000002">
    <property type="entry name" value="Crossover junction endodeoxyribonuclease RuvC"/>
    <property type="match status" value="1"/>
</dbReference>
<feature type="binding site" evidence="13">
    <location>
        <position position="67"/>
    </location>
    <ligand>
        <name>Mg(2+)</name>
        <dbReference type="ChEBI" id="CHEBI:18420"/>
        <label>2</label>
    </ligand>
</feature>
<dbReference type="GO" id="GO:0006281">
    <property type="term" value="P:DNA repair"/>
    <property type="evidence" value="ECO:0007669"/>
    <property type="project" value="UniProtKB-UniRule"/>
</dbReference>
<evidence type="ECO:0000256" key="5">
    <source>
        <dbReference type="ARBA" id="ARBA00022759"/>
    </source>
</evidence>
<dbReference type="PANTHER" id="PTHR30194">
    <property type="entry name" value="CROSSOVER JUNCTION ENDODEOXYRIBONUCLEASE RUVC"/>
    <property type="match status" value="1"/>
</dbReference>
<dbReference type="CDD" id="cd16962">
    <property type="entry name" value="RuvC"/>
    <property type="match status" value="1"/>
</dbReference>